<feature type="region of interest" description="Disordered" evidence="1">
    <location>
        <begin position="610"/>
        <end position="659"/>
    </location>
</feature>
<evidence type="ECO:0000313" key="3">
    <source>
        <dbReference type="Proteomes" id="UP001390339"/>
    </source>
</evidence>
<keyword evidence="2" id="KW-0808">Transferase</keyword>
<feature type="compositionally biased region" description="Polar residues" evidence="1">
    <location>
        <begin position="83"/>
        <end position="110"/>
    </location>
</feature>
<protein>
    <submittedName>
        <fullName evidence="2">Histidine kinase group protein</fullName>
    </submittedName>
</protein>
<keyword evidence="3" id="KW-1185">Reference proteome</keyword>
<feature type="compositionally biased region" description="Basic and acidic residues" evidence="1">
    <location>
        <begin position="645"/>
        <end position="655"/>
    </location>
</feature>
<sequence>MSSHDQGKADGGGGGPPPVVPVATKKPSKDEIMNKLMEFQRQHPEIEVTTEGFAAALRKVAMRKQAAEMMKDMTGASVEITPPQLSHDNTENAEPNTVSSTNHGSTTQEASAEDPKSAVHGSSVIVPTTSKETDQTGLGAHQMAQSSQAISIKDKDGQQLGFWMKTEDVHRIVHTPNGSSFKLAIKASSALPTVNVPESAGLANPASSKPGVASAHKPKQSPLSIRSKEDSTGPSSAPASIPTVVVTPAAAPAPAADAAAAPPTATAQAAASSLAPTSSLDPAPVLNRIQGFAAASGATGTRKAPPPALNLAGPSKTALKPAPTHYISMPAQSRKMMPPEGMDRLEKALNWGKSQSERIVLLRSPIKMMMPDNKEKDAEAPESTPIVGDYHLKPIPGASQKAIGLSTDSTFTLETPLTAKFAKEQVELENKEKTKNDGSASVFQPDIKALLKELRSASDKIKKQNEASSETKEGNEVDSKGKGKGNEVVSKTKEKKTKKAHPTHRRSGKGIPRFRRLHLALKTGHSRISMRFDMIEGLCMQSETMVNVCKYLPPEDILTLYSVHRTFHSSINNMLRSSTLIWTNYNCPEAAMVYNWHSLEYRHLTMPDPFGRPQESPLTPTGFRAYRPPQEKEYKPEAANDDDISSCKDKEKAESDAQNDDEQVHVDICLVPMIKWYAMCYKRQEAVEDILAHLARRGHRTPPGTLISLLKLWKLMETPSNAGRRNIIQNAARSSQNVNCRCYILEAKRALDAGRAVLPLKTLEMMARIGVSDLPEAVMGFTDMDLLRLQCFFLKLDLPSCPCASCSSASGTTPSTK</sequence>
<feature type="compositionally biased region" description="Basic and acidic residues" evidence="1">
    <location>
        <begin position="629"/>
        <end position="638"/>
    </location>
</feature>
<feature type="region of interest" description="Disordered" evidence="1">
    <location>
        <begin position="201"/>
        <end position="240"/>
    </location>
</feature>
<reference evidence="2 3" key="1">
    <citation type="journal article" date="2024" name="IMA Fungus">
        <title>Apiospora arundinis, a panoply of carbohydrate-active enzymes and secondary metabolites.</title>
        <authorList>
            <person name="Sorensen T."/>
            <person name="Petersen C."/>
            <person name="Muurmann A.T."/>
            <person name="Christiansen J.V."/>
            <person name="Brundto M.L."/>
            <person name="Overgaard C.K."/>
            <person name="Boysen A.T."/>
            <person name="Wollenberg R.D."/>
            <person name="Larsen T.O."/>
            <person name="Sorensen J.L."/>
            <person name="Nielsen K.L."/>
            <person name="Sondergaard T.E."/>
        </authorList>
    </citation>
    <scope>NUCLEOTIDE SEQUENCE [LARGE SCALE GENOMIC DNA]</scope>
    <source>
        <strain evidence="2 3">AAU 773</strain>
    </source>
</reference>
<evidence type="ECO:0000256" key="1">
    <source>
        <dbReference type="SAM" id="MobiDB-lite"/>
    </source>
</evidence>
<feature type="region of interest" description="Disordered" evidence="1">
    <location>
        <begin position="459"/>
        <end position="509"/>
    </location>
</feature>
<dbReference type="Proteomes" id="UP001390339">
    <property type="component" value="Unassembled WGS sequence"/>
</dbReference>
<evidence type="ECO:0000313" key="2">
    <source>
        <dbReference type="EMBL" id="KAK8856892.1"/>
    </source>
</evidence>
<organism evidence="2 3">
    <name type="scientific">Apiospora arundinis</name>
    <dbReference type="NCBI Taxonomy" id="335852"/>
    <lineage>
        <taxon>Eukaryota</taxon>
        <taxon>Fungi</taxon>
        <taxon>Dikarya</taxon>
        <taxon>Ascomycota</taxon>
        <taxon>Pezizomycotina</taxon>
        <taxon>Sordariomycetes</taxon>
        <taxon>Xylariomycetidae</taxon>
        <taxon>Amphisphaeriales</taxon>
        <taxon>Apiosporaceae</taxon>
        <taxon>Apiospora</taxon>
    </lineage>
</organism>
<gene>
    <name evidence="2" type="ORF">PGQ11_012804</name>
</gene>
<proteinExistence type="predicted"/>
<feature type="compositionally biased region" description="Basic residues" evidence="1">
    <location>
        <begin position="493"/>
        <end position="509"/>
    </location>
</feature>
<feature type="region of interest" description="Disordered" evidence="1">
    <location>
        <begin position="80"/>
        <end position="151"/>
    </location>
</feature>
<dbReference type="GO" id="GO:0016301">
    <property type="term" value="F:kinase activity"/>
    <property type="evidence" value="ECO:0007669"/>
    <property type="project" value="UniProtKB-KW"/>
</dbReference>
<feature type="compositionally biased region" description="Basic and acidic residues" evidence="1">
    <location>
        <begin position="459"/>
        <end position="485"/>
    </location>
</feature>
<feature type="region of interest" description="Disordered" evidence="1">
    <location>
        <begin position="1"/>
        <end position="28"/>
    </location>
</feature>
<dbReference type="EMBL" id="JAPCWZ010000007">
    <property type="protein sequence ID" value="KAK8856892.1"/>
    <property type="molecule type" value="Genomic_DNA"/>
</dbReference>
<feature type="region of interest" description="Disordered" evidence="1">
    <location>
        <begin position="297"/>
        <end position="321"/>
    </location>
</feature>
<name>A0ABR2I4D8_9PEZI</name>
<keyword evidence="2" id="KW-0418">Kinase</keyword>
<accession>A0ABR2I4D8</accession>
<comment type="caution">
    <text evidence="2">The sequence shown here is derived from an EMBL/GenBank/DDBJ whole genome shotgun (WGS) entry which is preliminary data.</text>
</comment>